<reference evidence="3 4" key="1">
    <citation type="journal article" date="2000" name="DNA Res.">
        <title>Complete genome structure of the nitrogen-fixing symbiotic bacterium Mesorhizobium loti.</title>
        <authorList>
            <person name="Kaneko T."/>
            <person name="Nakamura Y."/>
            <person name="Sato S."/>
            <person name="Asamizu E."/>
            <person name="Kato T."/>
            <person name="Sasamoto S."/>
            <person name="Watanabe A."/>
            <person name="Idesawa K."/>
            <person name="Ishikawa A."/>
            <person name="Kawashima K."/>
            <person name="Kimura T."/>
            <person name="Kishida Y."/>
            <person name="Kiyokawa C."/>
            <person name="Kohara M."/>
            <person name="Matsumoto M."/>
            <person name="Matsuno A."/>
            <person name="Mochizuki Y."/>
            <person name="Nakayama S."/>
            <person name="Nakazaki N."/>
            <person name="Shimpo S."/>
            <person name="Sugimoto M."/>
            <person name="Takeuchi C."/>
            <person name="Yamada M."/>
            <person name="Tabata S."/>
        </authorList>
    </citation>
    <scope>NUCLEOTIDE SEQUENCE [LARGE SCALE GENOMIC DNA]</scope>
    <source>
        <strain evidence="4">LMG 29417 / CECT 9101 / MAFF 303099</strain>
    </source>
</reference>
<dbReference type="InterPro" id="IPR007771">
    <property type="entry name" value="DUF680"/>
</dbReference>
<dbReference type="Proteomes" id="UP000000552">
    <property type="component" value="Chromosome"/>
</dbReference>
<proteinExistence type="predicted"/>
<sequence length="133" mass="13713">MAGQARVGIGSTRRVFAASGKASTSRNKTGWPRVSFPAEPSSQDAAQRMRQEIEMNKIALVISAILLATGGAFAGSDHYGSDNANQPVASIAGVDHAATGAVMNTDMAGHKAADTGTKTTTDWPEPGQGIWGN</sequence>
<accession>Q984K9</accession>
<evidence type="ECO:0000256" key="1">
    <source>
        <dbReference type="SAM" id="MobiDB-lite"/>
    </source>
</evidence>
<evidence type="ECO:0000313" key="3">
    <source>
        <dbReference type="EMBL" id="BAB53621.1"/>
    </source>
</evidence>
<dbReference type="KEGG" id="mlo:mlr7958"/>
<keyword evidence="2" id="KW-0472">Membrane</keyword>
<dbReference type="EMBL" id="BA000012">
    <property type="protein sequence ID" value="BAB53621.1"/>
    <property type="molecule type" value="Genomic_DNA"/>
</dbReference>
<keyword evidence="2" id="KW-1133">Transmembrane helix</keyword>
<feature type="region of interest" description="Disordered" evidence="1">
    <location>
        <begin position="111"/>
        <end position="133"/>
    </location>
</feature>
<dbReference type="Pfam" id="PF05079">
    <property type="entry name" value="DUF680"/>
    <property type="match status" value="1"/>
</dbReference>
<evidence type="ECO:0000256" key="2">
    <source>
        <dbReference type="SAM" id="Phobius"/>
    </source>
</evidence>
<dbReference type="HOGENOM" id="CLU_1905046_0_0_5"/>
<feature type="transmembrane region" description="Helical" evidence="2">
    <location>
        <begin position="58"/>
        <end position="76"/>
    </location>
</feature>
<evidence type="ECO:0000313" key="4">
    <source>
        <dbReference type="Proteomes" id="UP000000552"/>
    </source>
</evidence>
<protein>
    <submittedName>
        <fullName evidence="3">Mlr7958 protein</fullName>
    </submittedName>
</protein>
<gene>
    <name evidence="3" type="ordered locus">mlr7958</name>
</gene>
<organism evidence="3 4">
    <name type="scientific">Mesorhizobium japonicum (strain LMG 29417 / CECT 9101 / MAFF 303099)</name>
    <name type="common">Mesorhizobium loti (strain MAFF 303099)</name>
    <dbReference type="NCBI Taxonomy" id="266835"/>
    <lineage>
        <taxon>Bacteria</taxon>
        <taxon>Pseudomonadati</taxon>
        <taxon>Pseudomonadota</taxon>
        <taxon>Alphaproteobacteria</taxon>
        <taxon>Hyphomicrobiales</taxon>
        <taxon>Phyllobacteriaceae</taxon>
        <taxon>Mesorhizobium</taxon>
    </lineage>
</organism>
<dbReference type="AlphaFoldDB" id="Q984K9"/>
<feature type="region of interest" description="Disordered" evidence="1">
    <location>
        <begin position="16"/>
        <end position="46"/>
    </location>
</feature>
<name>Q984K9_RHILO</name>
<keyword evidence="2" id="KW-0812">Transmembrane</keyword>